<evidence type="ECO:0000313" key="3">
    <source>
        <dbReference type="Proteomes" id="UP000521872"/>
    </source>
</evidence>
<accession>A0A8H4R6V0</accession>
<dbReference type="EMBL" id="JAACJL010000001">
    <property type="protein sequence ID" value="KAF4623349.1"/>
    <property type="molecule type" value="Genomic_DNA"/>
</dbReference>
<sequence length="441" mass="50454">MDLGAGMAGQPQSAIFTFPVELAQDILSFCHPWDVAAFSKTCRGAYALVYQSTDQYLWRQLFHGYSFDPPQYSSEPSRRKEKKDWKKELICRMKAELILFRGPRTEVETKEMLQTLITVIEDSSYILSRTGFSRNTKWLKRMVRQSLLLNNLYSISTEDDAEAQLHAQIRSYLALTIHPKQDESTLALFLERRDTSRAYVYNLEHYKATNQWGPFHTDGSVNWTHVEYLQDVVSCNIRELPGSWAQTRPPSCLDPPREGRASGLMSEEDWAGVEGTWRRYVCFMDYRDLFAFNFTELAGGPKNPKFFKDPRFREATRLIELKLHIARSSELRYYRPPTESHHPAYPTLCIGGSSKGVNGNEAIVEGCVIMGQDGVARWEIISIYDDHPQWSSHGVQIGGVGSAMGVIGVWTTTNHDPDDPAGPFWLWKVEDNSPTHLMEFT</sequence>
<dbReference type="SUPFAM" id="SSF81383">
    <property type="entry name" value="F-box domain"/>
    <property type="match status" value="1"/>
</dbReference>
<name>A0A8H4R6V0_9AGAR</name>
<dbReference type="AlphaFoldDB" id="A0A8H4R6V0"/>
<organism evidence="2 3">
    <name type="scientific">Agrocybe pediades</name>
    <dbReference type="NCBI Taxonomy" id="84607"/>
    <lineage>
        <taxon>Eukaryota</taxon>
        <taxon>Fungi</taxon>
        <taxon>Dikarya</taxon>
        <taxon>Basidiomycota</taxon>
        <taxon>Agaricomycotina</taxon>
        <taxon>Agaricomycetes</taxon>
        <taxon>Agaricomycetidae</taxon>
        <taxon>Agaricales</taxon>
        <taxon>Agaricineae</taxon>
        <taxon>Strophariaceae</taxon>
        <taxon>Agrocybe</taxon>
    </lineage>
</organism>
<dbReference type="Gene3D" id="1.20.1280.50">
    <property type="match status" value="1"/>
</dbReference>
<feature type="domain" description="F-box" evidence="1">
    <location>
        <begin position="12"/>
        <end position="61"/>
    </location>
</feature>
<keyword evidence="3" id="KW-1185">Reference proteome</keyword>
<evidence type="ECO:0000259" key="1">
    <source>
        <dbReference type="PROSITE" id="PS50181"/>
    </source>
</evidence>
<dbReference type="InterPro" id="IPR036047">
    <property type="entry name" value="F-box-like_dom_sf"/>
</dbReference>
<dbReference type="Proteomes" id="UP000521872">
    <property type="component" value="Unassembled WGS sequence"/>
</dbReference>
<evidence type="ECO:0000313" key="2">
    <source>
        <dbReference type="EMBL" id="KAF4623349.1"/>
    </source>
</evidence>
<dbReference type="PROSITE" id="PS50181">
    <property type="entry name" value="FBOX"/>
    <property type="match status" value="1"/>
</dbReference>
<reference evidence="2 3" key="1">
    <citation type="submission" date="2019-12" db="EMBL/GenBank/DDBJ databases">
        <authorList>
            <person name="Floudas D."/>
            <person name="Bentzer J."/>
            <person name="Ahren D."/>
            <person name="Johansson T."/>
            <person name="Persson P."/>
            <person name="Tunlid A."/>
        </authorList>
    </citation>
    <scope>NUCLEOTIDE SEQUENCE [LARGE SCALE GENOMIC DNA]</scope>
    <source>
        <strain evidence="2 3">CBS 102.39</strain>
    </source>
</reference>
<comment type="caution">
    <text evidence="2">The sequence shown here is derived from an EMBL/GenBank/DDBJ whole genome shotgun (WGS) entry which is preliminary data.</text>
</comment>
<proteinExistence type="predicted"/>
<protein>
    <recommendedName>
        <fullName evidence="1">F-box domain-containing protein</fullName>
    </recommendedName>
</protein>
<dbReference type="InterPro" id="IPR001810">
    <property type="entry name" value="F-box_dom"/>
</dbReference>
<gene>
    <name evidence="2" type="ORF">D9613_002064</name>
</gene>